<feature type="domain" description="DUF936" evidence="2">
    <location>
        <begin position="4"/>
        <end position="129"/>
    </location>
</feature>
<evidence type="ECO:0000256" key="1">
    <source>
        <dbReference type="SAM" id="MobiDB-lite"/>
    </source>
</evidence>
<dbReference type="Pfam" id="PF06075">
    <property type="entry name" value="DUF936"/>
    <property type="match status" value="1"/>
</dbReference>
<feature type="compositionally biased region" description="Polar residues" evidence="1">
    <location>
        <begin position="409"/>
        <end position="422"/>
    </location>
</feature>
<reference evidence="4 5" key="1">
    <citation type="submission" date="2024-03" db="EMBL/GenBank/DDBJ databases">
        <authorList>
            <person name="Gkanogiannis A."/>
            <person name="Becerra Lopez-Lavalle L."/>
        </authorList>
    </citation>
    <scope>NUCLEOTIDE SEQUENCE [LARGE SCALE GENOMIC DNA]</scope>
</reference>
<evidence type="ECO:0000259" key="2">
    <source>
        <dbReference type="Pfam" id="PF06075"/>
    </source>
</evidence>
<gene>
    <name evidence="4" type="ORF">CITCOLO1_LOCUS1939</name>
</gene>
<protein>
    <recommendedName>
        <fullName evidence="6">DUF936 family protein</fullName>
    </recommendedName>
</protein>
<name>A0ABP0XQ86_9ROSI</name>
<proteinExistence type="predicted"/>
<dbReference type="Proteomes" id="UP001642487">
    <property type="component" value="Chromosome 1"/>
</dbReference>
<dbReference type="InterPro" id="IPR010341">
    <property type="entry name" value="DUF936_pln"/>
</dbReference>
<evidence type="ECO:0000259" key="3">
    <source>
        <dbReference type="Pfam" id="PF21647"/>
    </source>
</evidence>
<dbReference type="InterPro" id="IPR048297">
    <property type="entry name" value="DUF936_dom_pln"/>
</dbReference>
<evidence type="ECO:0008006" key="6">
    <source>
        <dbReference type="Google" id="ProtNLM"/>
    </source>
</evidence>
<evidence type="ECO:0000313" key="5">
    <source>
        <dbReference type="Proteomes" id="UP001642487"/>
    </source>
</evidence>
<dbReference type="PANTHER" id="PTHR31928:SF7">
    <property type="entry name" value="FACTOR 1-DELTA, PUTATIVE (DUF936)-RELATED"/>
    <property type="match status" value="1"/>
</dbReference>
<dbReference type="EMBL" id="OZ021735">
    <property type="protein sequence ID" value="CAK9310320.1"/>
    <property type="molecule type" value="Genomic_DNA"/>
</dbReference>
<dbReference type="PANTHER" id="PTHR31928">
    <property type="entry name" value="EXPRESSED PROTEIN"/>
    <property type="match status" value="1"/>
</dbReference>
<evidence type="ECO:0000313" key="4">
    <source>
        <dbReference type="EMBL" id="CAK9310320.1"/>
    </source>
</evidence>
<dbReference type="Pfam" id="PF21647">
    <property type="entry name" value="DUF6857"/>
    <property type="match status" value="1"/>
</dbReference>
<feature type="region of interest" description="Disordered" evidence="1">
    <location>
        <begin position="159"/>
        <end position="189"/>
    </location>
</feature>
<dbReference type="InterPro" id="IPR049172">
    <property type="entry name" value="DUF6857_pln"/>
</dbReference>
<accession>A0ABP0XQ86</accession>
<organism evidence="4 5">
    <name type="scientific">Citrullus colocynthis</name>
    <name type="common">colocynth</name>
    <dbReference type="NCBI Taxonomy" id="252529"/>
    <lineage>
        <taxon>Eukaryota</taxon>
        <taxon>Viridiplantae</taxon>
        <taxon>Streptophyta</taxon>
        <taxon>Embryophyta</taxon>
        <taxon>Tracheophyta</taxon>
        <taxon>Spermatophyta</taxon>
        <taxon>Magnoliopsida</taxon>
        <taxon>eudicotyledons</taxon>
        <taxon>Gunneridae</taxon>
        <taxon>Pentapetalae</taxon>
        <taxon>rosids</taxon>
        <taxon>fabids</taxon>
        <taxon>Cucurbitales</taxon>
        <taxon>Cucurbitaceae</taxon>
        <taxon>Benincaseae</taxon>
        <taxon>Citrullus</taxon>
    </lineage>
</organism>
<sequence length="538" mass="59705">MASLTPGVLSKLIENAGDKNFKVTGEHRSPLLQVLEIVPSLPGAGDDDQNDPFRTRGFFLKLSDSLHAAYASISDDDLDLIYSDKIQLGQFVHVSRFDSAGSASRVPVLRGLKPVSRRKPCVGNPTDLVSSDALPISRAAVTGGGFSKRAVEPRRRLSLDSARRGWDRGTPPPATVVKGAVSPPGRASSEIGSAKALKFSPLKTKDESSLVPKPTSTVKRKDVKSPVEIRPVPVAVDLKSGAEKNIAWRALPSTVAIAGKKAVRSRNHTFMAAVQALEETAATEALLHSMRLFGELCESSKQVSGGKLAEQFLQLYQRIQQAHSTLNSLLNNMPSPNSNLHSFTHNKNTNATSWIQAAIATNLSHFNLFESKDHKLETQAQDKQLYVVIENATNKLDIENHSPKLIPTNRKSYPSNSSTRLSHSSKREEWCKGNGLKDAEELAKELLSVSRRWFVKYLEDLLGNGFEKRVRKEGIEIAYLLRQLKRVNEWMNELIESKVEIDDKMEQLRKKLYKFLLDHVDIATRSQVEIQIEESHQL</sequence>
<feature type="region of interest" description="Disordered" evidence="1">
    <location>
        <begin position="402"/>
        <end position="424"/>
    </location>
</feature>
<feature type="domain" description="DUF6857" evidence="3">
    <location>
        <begin position="239"/>
        <end position="525"/>
    </location>
</feature>
<keyword evidence="5" id="KW-1185">Reference proteome</keyword>